<dbReference type="EMBL" id="CP006259">
    <property type="protein sequence ID" value="AGS69496.1"/>
    <property type="molecule type" value="Genomic_DNA"/>
</dbReference>
<dbReference type="SUPFAM" id="SSF53756">
    <property type="entry name" value="UDP-Glycosyltransferase/glycogen phosphorylase"/>
    <property type="match status" value="1"/>
</dbReference>
<dbReference type="eggNOG" id="COG1819">
    <property type="taxonomic scope" value="Bacteria"/>
</dbReference>
<dbReference type="InterPro" id="IPR035595">
    <property type="entry name" value="UDP_glycos_trans_CS"/>
</dbReference>
<dbReference type="Proteomes" id="UP000015423">
    <property type="component" value="Chromosome"/>
</dbReference>
<dbReference type="RefSeq" id="WP_020939970.1">
    <property type="nucleotide sequence ID" value="NC_021985.1"/>
</dbReference>
<dbReference type="FunFam" id="3.40.50.2000:FF:000072">
    <property type="entry name" value="Glycosyl transferase"/>
    <property type="match status" value="1"/>
</dbReference>
<feature type="domain" description="Erythromycin biosynthesis protein CIII-like C-terminal" evidence="2">
    <location>
        <begin position="243"/>
        <end position="387"/>
    </location>
</feature>
<accession>S5UUK3</accession>
<dbReference type="GO" id="GO:0016758">
    <property type="term" value="F:hexosyltransferase activity"/>
    <property type="evidence" value="ECO:0007669"/>
    <property type="project" value="UniProtKB-ARBA"/>
</dbReference>
<reference evidence="4" key="1">
    <citation type="submission" date="2012-10" db="EMBL/GenBank/DDBJ databases">
        <title>The complete genome sequence of Streptomyces collinus Tu 365.</title>
        <authorList>
            <person name="Ruckert C."/>
            <person name="Szczepanowski R."/>
            <person name="Goesmann A."/>
            <person name="Pross E.K."/>
            <person name="Musiol E.M."/>
            <person name="Blin K."/>
            <person name="Wohlleben W."/>
            <person name="Puhler A."/>
            <person name="Weber T."/>
            <person name="Kalinowski J."/>
        </authorList>
    </citation>
    <scope>NUCLEOTIDE SEQUENCE [LARGE SCALE GENOMIC DNA]</scope>
    <source>
        <strain evidence="4">DSM 40733 / Tue 365</strain>
    </source>
</reference>
<gene>
    <name evidence="3" type="ORF">B446_13390</name>
</gene>
<dbReference type="PATRIC" id="fig|1214242.5.peg.2742"/>
<dbReference type="HOGENOM" id="CLU_000537_7_0_11"/>
<evidence type="ECO:0000256" key="1">
    <source>
        <dbReference type="ARBA" id="ARBA00022679"/>
    </source>
</evidence>
<dbReference type="KEGG" id="sci:B446_13390"/>
<dbReference type="CDD" id="cd03784">
    <property type="entry name" value="GT1_Gtf-like"/>
    <property type="match status" value="1"/>
</dbReference>
<dbReference type="AlphaFoldDB" id="S5UUK3"/>
<organism evidence="3 4">
    <name type="scientific">Streptomyces collinus (strain DSM 40733 / Tue 365)</name>
    <dbReference type="NCBI Taxonomy" id="1214242"/>
    <lineage>
        <taxon>Bacteria</taxon>
        <taxon>Bacillati</taxon>
        <taxon>Actinomycetota</taxon>
        <taxon>Actinomycetes</taxon>
        <taxon>Kitasatosporales</taxon>
        <taxon>Streptomycetaceae</taxon>
        <taxon>Streptomyces</taxon>
    </lineage>
</organism>
<keyword evidence="1" id="KW-0808">Transferase</keyword>
<dbReference type="GO" id="GO:0017000">
    <property type="term" value="P:antibiotic biosynthetic process"/>
    <property type="evidence" value="ECO:0007669"/>
    <property type="project" value="UniProtKB-ARBA"/>
</dbReference>
<dbReference type="InterPro" id="IPR050426">
    <property type="entry name" value="Glycosyltransferase_28"/>
</dbReference>
<dbReference type="Pfam" id="PF06722">
    <property type="entry name" value="EryCIII-like_C"/>
    <property type="match status" value="1"/>
</dbReference>
<dbReference type="InterPro" id="IPR010610">
    <property type="entry name" value="EryCIII-like_C"/>
</dbReference>
<dbReference type="PANTHER" id="PTHR48050:SF13">
    <property type="entry name" value="STEROL 3-BETA-GLUCOSYLTRANSFERASE UGT80A2"/>
    <property type="match status" value="1"/>
</dbReference>
<proteinExistence type="predicted"/>
<sequence length="402" mass="42373">MRILFTAHAGKSHLRLLIPLAQAAVRAGHTVAVADDESMRGESETYGLAFFPAGVDWALDPDCVAAIAPGLWSGDQEAYEDGLVDCILGAPALRAARDIIAAAREWKPDLIVREGEEMGGYLAAEALGIPHVAVAGGSTHLLTPAVTHDRLNALRAELGLPGDPDDNTAYRHLLVSWLPASWTGDGLDGRTLRHYRQTTPFRGDDPVLPWLAGLPDDKPVVYASIGTIAPSLPGKSDGVLGAVIEALSGIDCTAVVSVGVGRDPEDFGPVPGHVRLVTEWVPQDVLLEAADVFITHGGHSGIREGLRSGTPMLVTPMYDDQPHSAERCAALGCAIDLPAPFADAEAVTAAVTALLTDPAYRRRAAAVRREILACPPVERLVADLEELVAATRTSAEEASCVS</sequence>
<dbReference type="PROSITE" id="PS00375">
    <property type="entry name" value="UDPGT"/>
    <property type="match status" value="1"/>
</dbReference>
<reference evidence="3 4" key="2">
    <citation type="journal article" date="2013" name="J. Biotechnol.">
        <title>Complete genome sequence of the kirromycin producer Streptomyces collinus Tu 365 consisting of a linear chromosome and two linear plasmids.</title>
        <authorList>
            <person name="Ruckert C."/>
            <person name="Szczepanowski R."/>
            <person name="Albersmeier A."/>
            <person name="Goesmann A."/>
            <person name="Iftime D."/>
            <person name="Musiol E.M."/>
            <person name="Blin K."/>
            <person name="Wohlleben W."/>
            <person name="Puhler A."/>
            <person name="Kalinowski J."/>
            <person name="Weber T."/>
        </authorList>
    </citation>
    <scope>NUCLEOTIDE SEQUENCE [LARGE SCALE GENOMIC DNA]</scope>
    <source>
        <strain evidence="4">DSM 40733 / Tue 365</strain>
    </source>
</reference>
<name>S5UUK3_STRC3</name>
<protein>
    <submittedName>
        <fullName evidence="3">Putative cytoplasmic protein</fullName>
    </submittedName>
</protein>
<dbReference type="InterPro" id="IPR002213">
    <property type="entry name" value="UDP_glucos_trans"/>
</dbReference>
<dbReference type="GO" id="GO:0008194">
    <property type="term" value="F:UDP-glycosyltransferase activity"/>
    <property type="evidence" value="ECO:0007669"/>
    <property type="project" value="InterPro"/>
</dbReference>
<dbReference type="Gene3D" id="3.40.50.2000">
    <property type="entry name" value="Glycogen Phosphorylase B"/>
    <property type="match status" value="2"/>
</dbReference>
<keyword evidence="4" id="KW-1185">Reference proteome</keyword>
<evidence type="ECO:0000313" key="4">
    <source>
        <dbReference type="Proteomes" id="UP000015423"/>
    </source>
</evidence>
<evidence type="ECO:0000259" key="2">
    <source>
        <dbReference type="Pfam" id="PF06722"/>
    </source>
</evidence>
<dbReference type="PANTHER" id="PTHR48050">
    <property type="entry name" value="STEROL 3-BETA-GLUCOSYLTRANSFERASE"/>
    <property type="match status" value="1"/>
</dbReference>
<dbReference type="STRING" id="1214242.B446_13390"/>
<evidence type="ECO:0000313" key="3">
    <source>
        <dbReference type="EMBL" id="AGS69496.1"/>
    </source>
</evidence>